<dbReference type="Proteomes" id="UP000218615">
    <property type="component" value="Unassembled WGS sequence"/>
</dbReference>
<sequence>MNENPCPKVPFTAENITACMCPRCPVQTGSRCVNEILGKLDEVLGSAGGVPEPRDVPGVYCSTGAATCKDLNPSQMCICGSCAVWHRYNLVSGRPVYYFCKDGRAG</sequence>
<gene>
    <name evidence="1" type="ORF">MNV_1240013</name>
</gene>
<name>A0A284VK19_9EURY</name>
<proteinExistence type="predicted"/>
<protein>
    <recommendedName>
        <fullName evidence="3">DUF2769 domain-containing protein</fullName>
    </recommendedName>
</protein>
<dbReference type="AlphaFoldDB" id="A0A284VK19"/>
<dbReference type="RefSeq" id="WP_096203956.1">
    <property type="nucleotide sequence ID" value="NZ_FZMP01000029.1"/>
</dbReference>
<keyword evidence="2" id="KW-1185">Reference proteome</keyword>
<reference evidence="2" key="1">
    <citation type="submission" date="2017-06" db="EMBL/GenBank/DDBJ databases">
        <authorList>
            <person name="Cremers G."/>
        </authorList>
    </citation>
    <scope>NUCLEOTIDE SEQUENCE [LARGE SCALE GENOMIC DNA]</scope>
</reference>
<dbReference type="OrthoDB" id="71341at2157"/>
<dbReference type="EMBL" id="FZMP01000029">
    <property type="protein sequence ID" value="SNQ59615.1"/>
    <property type="molecule type" value="Genomic_DNA"/>
</dbReference>
<evidence type="ECO:0008006" key="3">
    <source>
        <dbReference type="Google" id="ProtNLM"/>
    </source>
</evidence>
<organism evidence="1 2">
    <name type="scientific">Candidatus Methanoperedens nitratireducens</name>
    <dbReference type="NCBI Taxonomy" id="1392998"/>
    <lineage>
        <taxon>Archaea</taxon>
        <taxon>Methanobacteriati</taxon>
        <taxon>Methanobacteriota</taxon>
        <taxon>Stenosarchaea group</taxon>
        <taxon>Methanomicrobia</taxon>
        <taxon>Methanosarcinales</taxon>
        <taxon>ANME-2 cluster</taxon>
        <taxon>Candidatus Methanoperedentaceae</taxon>
        <taxon>Candidatus Methanoperedens</taxon>
    </lineage>
</organism>
<evidence type="ECO:0000313" key="2">
    <source>
        <dbReference type="Proteomes" id="UP000218615"/>
    </source>
</evidence>
<evidence type="ECO:0000313" key="1">
    <source>
        <dbReference type="EMBL" id="SNQ59615.1"/>
    </source>
</evidence>
<accession>A0A284VK19</accession>